<dbReference type="EMBL" id="BAABHA010000002">
    <property type="protein sequence ID" value="GAA4374589.1"/>
    <property type="molecule type" value="Genomic_DNA"/>
</dbReference>
<evidence type="ECO:0000313" key="2">
    <source>
        <dbReference type="Proteomes" id="UP001500454"/>
    </source>
</evidence>
<dbReference type="Proteomes" id="UP001500454">
    <property type="component" value="Unassembled WGS sequence"/>
</dbReference>
<protein>
    <recommendedName>
        <fullName evidence="3">Tol-pal system protein YbgF</fullName>
    </recommendedName>
</protein>
<evidence type="ECO:0008006" key="3">
    <source>
        <dbReference type="Google" id="ProtNLM"/>
    </source>
</evidence>
<gene>
    <name evidence="1" type="ORF">GCM10023186_06150</name>
</gene>
<proteinExistence type="predicted"/>
<comment type="caution">
    <text evidence="1">The sequence shown here is derived from an EMBL/GenBank/DDBJ whole genome shotgun (WGS) entry which is preliminary data.</text>
</comment>
<dbReference type="InterPro" id="IPR011990">
    <property type="entry name" value="TPR-like_helical_dom_sf"/>
</dbReference>
<dbReference type="SUPFAM" id="SSF48452">
    <property type="entry name" value="TPR-like"/>
    <property type="match status" value="1"/>
</dbReference>
<dbReference type="Gene3D" id="1.25.40.10">
    <property type="entry name" value="Tetratricopeptide repeat domain"/>
    <property type="match status" value="2"/>
</dbReference>
<reference evidence="2" key="1">
    <citation type="journal article" date="2019" name="Int. J. Syst. Evol. Microbiol.">
        <title>The Global Catalogue of Microorganisms (GCM) 10K type strain sequencing project: providing services to taxonomists for standard genome sequencing and annotation.</title>
        <authorList>
            <consortium name="The Broad Institute Genomics Platform"/>
            <consortium name="The Broad Institute Genome Sequencing Center for Infectious Disease"/>
            <person name="Wu L."/>
            <person name="Ma J."/>
        </authorList>
    </citation>
    <scope>NUCLEOTIDE SEQUENCE [LARGE SCALE GENOMIC DNA]</scope>
    <source>
        <strain evidence="2">JCM 17924</strain>
    </source>
</reference>
<keyword evidence="2" id="KW-1185">Reference proteome</keyword>
<evidence type="ECO:0000313" key="1">
    <source>
        <dbReference type="EMBL" id="GAA4374589.1"/>
    </source>
</evidence>
<accession>A0ABP8IV52</accession>
<organism evidence="1 2">
    <name type="scientific">Hymenobacter koreensis</name>
    <dbReference type="NCBI Taxonomy" id="1084523"/>
    <lineage>
        <taxon>Bacteria</taxon>
        <taxon>Pseudomonadati</taxon>
        <taxon>Bacteroidota</taxon>
        <taxon>Cytophagia</taxon>
        <taxon>Cytophagales</taxon>
        <taxon>Hymenobacteraceae</taxon>
        <taxon>Hymenobacter</taxon>
    </lineage>
</organism>
<name>A0ABP8IV52_9BACT</name>
<sequence length="454" mass="53118">MFKVIVQSVLTRWQQTSDKQRLVSLAERYMICHLRYLLLFLWGISLSLIFPGRAYAQQPDTTRKAAPIRNIQLDNVDVAPQAADTKGWLLLDKDIQLELDGAVQNLYNFKYDKAEKQFRSLKRRYPNHPMPYFLLGLSQWWKIMPSNINSRQYDKVFFAYMDSAITKGEAQYRLDNRNYEACFFLSAAYGFDARLHAERKDWRKATVSSKRALAYLEKSQEANGLSPEFLFGQALMNYYAPWISDNYPLLRPVLLFFPRGNRELGLKQLKSVADNGFYTGNEARVFLMKIYMNTEEKPAEALPMAQYLANRYPDNGFFQRFYALVSYNLGNFNECERVSREILDKLNRGYPGYESISGKYATYFLGSLMHRKYEDLARAKEYYQRSIVFAEATGETSTGFYLYAHLNLARIADKEKDPATAARYYAVVEDKWEDRKAIEYREAKVYLKDHKKKS</sequence>